<reference evidence="1" key="1">
    <citation type="submission" date="2018-05" db="EMBL/GenBank/DDBJ databases">
        <authorList>
            <person name="Lanie J.A."/>
            <person name="Ng W.-L."/>
            <person name="Kazmierczak K.M."/>
            <person name="Andrzejewski T.M."/>
            <person name="Davidsen T.M."/>
            <person name="Wayne K.J."/>
            <person name="Tettelin H."/>
            <person name="Glass J.I."/>
            <person name="Rusch D."/>
            <person name="Podicherti R."/>
            <person name="Tsui H.-C.T."/>
            <person name="Winkler M.E."/>
        </authorList>
    </citation>
    <scope>NUCLEOTIDE SEQUENCE</scope>
</reference>
<protein>
    <submittedName>
        <fullName evidence="1">Uncharacterized protein</fullName>
    </submittedName>
</protein>
<sequence>MPKFNKQAYLACDTKAKNAIRSYLDSLGVFTNVFEDYGPDIQSWQQVWHEVEIKSSWENEWPPHWKSVHIPYRKKKYLEKGKVMFWVLNKDCSESIFIDGKYLEEDYVEVIPNTRYPKGEHFYDIPIHLTKRICLT</sequence>
<evidence type="ECO:0000313" key="1">
    <source>
        <dbReference type="EMBL" id="SVB22622.1"/>
    </source>
</evidence>
<dbReference type="AlphaFoldDB" id="A0A382C9X9"/>
<gene>
    <name evidence="1" type="ORF">METZ01_LOCUS175476</name>
</gene>
<name>A0A382C9X9_9ZZZZ</name>
<dbReference type="EMBL" id="UINC01033398">
    <property type="protein sequence ID" value="SVB22622.1"/>
    <property type="molecule type" value="Genomic_DNA"/>
</dbReference>
<accession>A0A382C9X9</accession>
<proteinExistence type="predicted"/>
<organism evidence="1">
    <name type="scientific">marine metagenome</name>
    <dbReference type="NCBI Taxonomy" id="408172"/>
    <lineage>
        <taxon>unclassified sequences</taxon>
        <taxon>metagenomes</taxon>
        <taxon>ecological metagenomes</taxon>
    </lineage>
</organism>